<comment type="caution">
    <text evidence="2">The sequence shown here is derived from an EMBL/GenBank/DDBJ whole genome shotgun (WGS) entry which is preliminary data.</text>
</comment>
<evidence type="ECO:0000256" key="1">
    <source>
        <dbReference type="SAM" id="Phobius"/>
    </source>
</evidence>
<keyword evidence="1" id="KW-0812">Transmembrane</keyword>
<feature type="transmembrane region" description="Helical" evidence="1">
    <location>
        <begin position="388"/>
        <end position="410"/>
    </location>
</feature>
<dbReference type="EMBL" id="PITI01001006">
    <property type="protein sequence ID" value="TBU02998.1"/>
    <property type="molecule type" value="Genomic_DNA"/>
</dbReference>
<evidence type="ECO:0000313" key="3">
    <source>
        <dbReference type="Proteomes" id="UP000291404"/>
    </source>
</evidence>
<keyword evidence="1" id="KW-0472">Membrane</keyword>
<evidence type="ECO:0000313" key="2">
    <source>
        <dbReference type="EMBL" id="TBU02998.1"/>
    </source>
</evidence>
<sequence>AEKNSVWGAKEYEDIEITNQNIYKAISDSFSQEDKSDLELLQGLKILPCENNEIFKNMSKLLSNATFQCFSAFFLVLKCKNLTENLENYEKTNSVYSNISLNFTESFINDTKIEARKLEDELGMGLNIYEFYDFWKRILGPIPDRILNEGYIFKEICKIPEYLAMYEYDPIDSSFPQVFLELFYEESELNKINGLYIFMKEIMKKDYQKYFSAVICLKITCLKGGMIKSYLILEIFFEFLFLADVLKTELEKVENTEKIKKNRTLFVDTFKKILDQKKIEYVKGGDSDFLDCSKLPKTAILFEILCYIDLFSNDCFKGLLNTQMHKKLKEKQKSMNQDEDVDRCEWDYLIHVFEQEISALSPQELKFIFYTPVIETKKSNTSSALKKIIFWIVFSIIIVSVIFIAGYWYFYRKG</sequence>
<reference evidence="2 3" key="1">
    <citation type="submission" date="2017-12" db="EMBL/GenBank/DDBJ databases">
        <authorList>
            <person name="Pombert J.-F."/>
            <person name="Haag K.L."/>
            <person name="Ebert D."/>
        </authorList>
    </citation>
    <scope>NUCLEOTIDE SEQUENCE [LARGE SCALE GENOMIC DNA]</scope>
    <source>
        <strain evidence="2">BE-OM-2</strain>
    </source>
</reference>
<name>A0A4Q9L5X1_9MICR</name>
<organism evidence="2 3">
    <name type="scientific">Hamiltosporidium magnivora</name>
    <dbReference type="NCBI Taxonomy" id="148818"/>
    <lineage>
        <taxon>Eukaryota</taxon>
        <taxon>Fungi</taxon>
        <taxon>Fungi incertae sedis</taxon>
        <taxon>Microsporidia</taxon>
        <taxon>Dubosqiidae</taxon>
        <taxon>Hamiltosporidium</taxon>
    </lineage>
</organism>
<keyword evidence="3" id="KW-1185">Reference proteome</keyword>
<accession>A0A4Q9L5X1</accession>
<proteinExistence type="predicted"/>
<dbReference type="VEuPathDB" id="MicrosporidiaDB:CWI39_0171p0020"/>
<dbReference type="VEuPathDB" id="MicrosporidiaDB:CWI36_1006p0030"/>
<dbReference type="Proteomes" id="UP000291404">
    <property type="component" value="Unassembled WGS sequence"/>
</dbReference>
<feature type="non-terminal residue" evidence="2">
    <location>
        <position position="1"/>
    </location>
</feature>
<keyword evidence="1" id="KW-1133">Transmembrane helix</keyword>
<dbReference type="AlphaFoldDB" id="A0A4Q9L5X1"/>
<protein>
    <submittedName>
        <fullName evidence="2">Uncharacterized protein</fullName>
    </submittedName>
</protein>
<gene>
    <name evidence="2" type="ORF">CWI36_1006p0030</name>
</gene>